<dbReference type="GO" id="GO:0003700">
    <property type="term" value="F:DNA-binding transcription factor activity"/>
    <property type="evidence" value="ECO:0007669"/>
    <property type="project" value="TreeGrafter"/>
</dbReference>
<dbReference type="SUPFAM" id="SSF47413">
    <property type="entry name" value="lambda repressor-like DNA-binding domains"/>
    <property type="match status" value="1"/>
</dbReference>
<keyword evidence="1" id="KW-0805">Transcription regulation</keyword>
<evidence type="ECO:0000256" key="3">
    <source>
        <dbReference type="ARBA" id="ARBA00023163"/>
    </source>
</evidence>
<dbReference type="Gene3D" id="3.40.50.2300">
    <property type="match status" value="2"/>
</dbReference>
<dbReference type="GO" id="GO:0000976">
    <property type="term" value="F:transcription cis-regulatory region binding"/>
    <property type="evidence" value="ECO:0007669"/>
    <property type="project" value="TreeGrafter"/>
</dbReference>
<dbReference type="PANTHER" id="PTHR30146:SF109">
    <property type="entry name" value="HTH-TYPE TRANSCRIPTIONAL REGULATOR GALS"/>
    <property type="match status" value="1"/>
</dbReference>
<dbReference type="Proteomes" id="UP000029082">
    <property type="component" value="Unassembled WGS sequence"/>
</dbReference>
<dbReference type="InterPro" id="IPR046335">
    <property type="entry name" value="LacI/GalR-like_sensor"/>
</dbReference>
<dbReference type="CDD" id="cd01392">
    <property type="entry name" value="HTH_LacI"/>
    <property type="match status" value="1"/>
</dbReference>
<dbReference type="OrthoDB" id="59108at2"/>
<reference evidence="5 6" key="1">
    <citation type="submission" date="2014-03" db="EMBL/GenBank/DDBJ databases">
        <title>Genomics of Bifidobacteria.</title>
        <authorList>
            <person name="Ventura M."/>
            <person name="Milani C."/>
            <person name="Lugli G.A."/>
        </authorList>
    </citation>
    <scope>NUCLEOTIDE SEQUENCE [LARGE SCALE GENOMIC DNA]</scope>
    <source>
        <strain evidence="5 6">DSM 21395</strain>
    </source>
</reference>
<keyword evidence="3" id="KW-0804">Transcription</keyword>
<dbReference type="Gene3D" id="1.10.260.40">
    <property type="entry name" value="lambda repressor-like DNA-binding domains"/>
    <property type="match status" value="1"/>
</dbReference>
<dbReference type="AlphaFoldDB" id="A0A087BZL8"/>
<sequence length="371" mass="40388">MTENRKAGRRPSMFEVAKMAGVSHQTVSRVINDSPDVSPTTRKRVREAIRTLDYHPSNSARALASRRSHTIGLIAGGLRLFGPISTITAIEGVARAHSLFMSVSLLSEPDFTPSEFRAMCDSFDEQNVDAFLFLTPTDEMFAAACRVDVSRPRVIVTSTHGGLSMSAAGRMMHVENRRRTALVGIDQWGAMADVMALIGRYGHRSALYLAGPSNWRDAATRMIAWRKLAAEHSVASRVVQCSSWDASEAYARMNHVLDRFGFSGSTKPTVVVTANDAQAVGVIRALHEHRIRIPQDISVVGFDDISGADELYPPLTTVRPRFHELGTAAMREALRLLGEGEETVYAASAHGVGLIPAELVQRASLGPVPIA</sequence>
<dbReference type="Pfam" id="PF00356">
    <property type="entry name" value="LacI"/>
    <property type="match status" value="1"/>
</dbReference>
<dbReference type="InterPro" id="IPR000843">
    <property type="entry name" value="HTH_LacI"/>
</dbReference>
<organism evidence="5 6">
    <name type="scientific">Bifidobacterium mongoliense DSM 21395</name>
    <dbReference type="NCBI Taxonomy" id="1437603"/>
    <lineage>
        <taxon>Bacteria</taxon>
        <taxon>Bacillati</taxon>
        <taxon>Actinomycetota</taxon>
        <taxon>Actinomycetes</taxon>
        <taxon>Bifidobacteriales</taxon>
        <taxon>Bifidobacteriaceae</taxon>
        <taxon>Bifidobacterium</taxon>
    </lineage>
</organism>
<evidence type="ECO:0000313" key="5">
    <source>
        <dbReference type="EMBL" id="KFI76468.1"/>
    </source>
</evidence>
<evidence type="ECO:0000259" key="4">
    <source>
        <dbReference type="PROSITE" id="PS50932"/>
    </source>
</evidence>
<dbReference type="RefSeq" id="WP_033512701.1">
    <property type="nucleotide sequence ID" value="NZ_JDUO01000005.1"/>
</dbReference>
<keyword evidence="2" id="KW-0238">DNA-binding</keyword>
<dbReference type="SMART" id="SM00354">
    <property type="entry name" value="HTH_LACI"/>
    <property type="match status" value="1"/>
</dbReference>
<dbReference type="InterPro" id="IPR028082">
    <property type="entry name" value="Peripla_BP_I"/>
</dbReference>
<dbReference type="PROSITE" id="PS50932">
    <property type="entry name" value="HTH_LACI_2"/>
    <property type="match status" value="1"/>
</dbReference>
<evidence type="ECO:0000256" key="1">
    <source>
        <dbReference type="ARBA" id="ARBA00023015"/>
    </source>
</evidence>
<evidence type="ECO:0000313" key="6">
    <source>
        <dbReference type="Proteomes" id="UP000029082"/>
    </source>
</evidence>
<dbReference type="EMBL" id="JGZE01000014">
    <property type="protein sequence ID" value="KFI76468.1"/>
    <property type="molecule type" value="Genomic_DNA"/>
</dbReference>
<accession>A0A087BZL8</accession>
<name>A0A087BZL8_9BIFI</name>
<dbReference type="GeneID" id="93094586"/>
<protein>
    <submittedName>
        <fullName evidence="5">Transcriptional regulator, LacI family</fullName>
    </submittedName>
</protein>
<feature type="domain" description="HTH lacI-type" evidence="4">
    <location>
        <begin position="11"/>
        <end position="65"/>
    </location>
</feature>
<dbReference type="PROSITE" id="PS00356">
    <property type="entry name" value="HTH_LACI_1"/>
    <property type="match status" value="1"/>
</dbReference>
<proteinExistence type="predicted"/>
<dbReference type="PANTHER" id="PTHR30146">
    <property type="entry name" value="LACI-RELATED TRANSCRIPTIONAL REPRESSOR"/>
    <property type="match status" value="1"/>
</dbReference>
<evidence type="ECO:0000256" key="2">
    <source>
        <dbReference type="ARBA" id="ARBA00023125"/>
    </source>
</evidence>
<dbReference type="eggNOG" id="COG1609">
    <property type="taxonomic scope" value="Bacteria"/>
</dbReference>
<dbReference type="SUPFAM" id="SSF53822">
    <property type="entry name" value="Periplasmic binding protein-like I"/>
    <property type="match status" value="1"/>
</dbReference>
<dbReference type="Pfam" id="PF13377">
    <property type="entry name" value="Peripla_BP_3"/>
    <property type="match status" value="1"/>
</dbReference>
<gene>
    <name evidence="5" type="ORF">BMON_1640</name>
</gene>
<keyword evidence="6" id="KW-1185">Reference proteome</keyword>
<dbReference type="STRING" id="1437603.GCA_000771525_01551"/>
<dbReference type="InterPro" id="IPR010982">
    <property type="entry name" value="Lambda_DNA-bd_dom_sf"/>
</dbReference>
<comment type="caution">
    <text evidence="5">The sequence shown here is derived from an EMBL/GenBank/DDBJ whole genome shotgun (WGS) entry which is preliminary data.</text>
</comment>